<dbReference type="RefSeq" id="WP_161862357.1">
    <property type="nucleotide sequence ID" value="NZ_CP046620.1"/>
</dbReference>
<protein>
    <submittedName>
        <fullName evidence="2">Host attachment protein</fullName>
    </submittedName>
</protein>
<dbReference type="AlphaFoldDB" id="A0A6P1SZA3"/>
<accession>A0A6P1SZA3</accession>
<feature type="region of interest" description="Disordered" evidence="1">
    <location>
        <begin position="40"/>
        <end position="63"/>
    </location>
</feature>
<dbReference type="Pfam" id="PF18856">
    <property type="entry name" value="baeRF_family12"/>
    <property type="match status" value="1"/>
</dbReference>
<organism evidence="2 3">
    <name type="scientific">Algicella marina</name>
    <dbReference type="NCBI Taxonomy" id="2683284"/>
    <lineage>
        <taxon>Bacteria</taxon>
        <taxon>Pseudomonadati</taxon>
        <taxon>Pseudomonadota</taxon>
        <taxon>Alphaproteobacteria</taxon>
        <taxon>Rhodobacterales</taxon>
        <taxon>Paracoccaceae</taxon>
        <taxon>Algicella</taxon>
    </lineage>
</organism>
<reference evidence="2 3" key="1">
    <citation type="submission" date="2019-12" db="EMBL/GenBank/DDBJ databases">
        <title>Complete genome sequence of Algicella marina strain 9Alg 56(T) isolated from the red alga Tichocarpus crinitus.</title>
        <authorList>
            <person name="Kim S.-G."/>
            <person name="Nedashkovskaya O.I."/>
        </authorList>
    </citation>
    <scope>NUCLEOTIDE SEQUENCE [LARGE SCALE GENOMIC DNA]</scope>
    <source>
        <strain evidence="2 3">9Alg 56</strain>
    </source>
</reference>
<keyword evidence="3" id="KW-1185">Reference proteome</keyword>
<sequence>MNIPHNAWIVVLDGEKFLLLENYGDPDLPDLRIISHDEIENPATSEQGTERPGRLPDNGHGMSAVEQTDWHQLEQADFAADIADRLKHWAFDNRYEKLIVIAEPQTLGRLRKQLHGEVEARIIAEIDKDLTGLPMDKLEAAVKRDMKSL</sequence>
<proteinExistence type="predicted"/>
<gene>
    <name evidence="2" type="ORF">GO499_11750</name>
</gene>
<evidence type="ECO:0000313" key="3">
    <source>
        <dbReference type="Proteomes" id="UP000464495"/>
    </source>
</evidence>
<dbReference type="InterPro" id="IPR041374">
    <property type="entry name" value="BaeRF_family12"/>
</dbReference>
<dbReference type="Proteomes" id="UP000464495">
    <property type="component" value="Chromosome"/>
</dbReference>
<name>A0A6P1SZA3_9RHOB</name>
<dbReference type="KEGG" id="amaq:GO499_11750"/>
<evidence type="ECO:0000256" key="1">
    <source>
        <dbReference type="SAM" id="MobiDB-lite"/>
    </source>
</evidence>
<evidence type="ECO:0000313" key="2">
    <source>
        <dbReference type="EMBL" id="QHQ35798.1"/>
    </source>
</evidence>
<dbReference type="EMBL" id="CP046620">
    <property type="protein sequence ID" value="QHQ35798.1"/>
    <property type="molecule type" value="Genomic_DNA"/>
</dbReference>